<evidence type="ECO:0000256" key="7">
    <source>
        <dbReference type="ARBA" id="ARBA00023295"/>
    </source>
</evidence>
<dbReference type="AlphaFoldDB" id="A0A455XAN9"/>
<protein>
    <recommendedName>
        <fullName evidence="3">cellulase</fullName>
        <ecNumber evidence="3">3.2.1.4</ecNumber>
    </recommendedName>
</protein>
<dbReference type="GO" id="GO:0030245">
    <property type="term" value="P:cellulose catabolic process"/>
    <property type="evidence" value="ECO:0007669"/>
    <property type="project" value="UniProtKB-KW"/>
</dbReference>
<comment type="similarity">
    <text evidence="2">Belongs to the glycosyl hydrolase 9 (cellulase E) family.</text>
</comment>
<keyword evidence="8" id="KW-0624">Polysaccharide degradation</keyword>
<keyword evidence="7" id="KW-0326">Glycosidase</keyword>
<evidence type="ECO:0000256" key="6">
    <source>
        <dbReference type="ARBA" id="ARBA00023277"/>
    </source>
</evidence>
<keyword evidence="4" id="KW-0378">Hydrolase</keyword>
<dbReference type="Gene3D" id="1.50.10.10">
    <property type="match status" value="1"/>
</dbReference>
<feature type="domain" description="Glycoside hydrolase family 9" evidence="10">
    <location>
        <begin position="48"/>
        <end position="473"/>
    </location>
</feature>
<dbReference type="InterPro" id="IPR001701">
    <property type="entry name" value="Glyco_hydro_9"/>
</dbReference>
<evidence type="ECO:0000256" key="3">
    <source>
        <dbReference type="ARBA" id="ARBA00012601"/>
    </source>
</evidence>
<organism evidence="11">
    <name type="scientific">Xylophaga rikuzenica</name>
    <dbReference type="NCBI Taxonomy" id="2028187"/>
    <lineage>
        <taxon>Eukaryota</taxon>
        <taxon>Metazoa</taxon>
        <taxon>Spiralia</taxon>
        <taxon>Lophotrochozoa</taxon>
        <taxon>Mollusca</taxon>
        <taxon>Bivalvia</taxon>
        <taxon>Autobranchia</taxon>
        <taxon>Heteroconchia</taxon>
        <taxon>Euheterodonta</taxon>
        <taxon>Imparidentia</taxon>
        <taxon>Neoheterodontei</taxon>
        <taxon>Myida</taxon>
        <taxon>Pholadoidea</taxon>
        <taxon>Xylophagaidae</taxon>
        <taxon>Xylophaga</taxon>
    </lineage>
</organism>
<keyword evidence="9" id="KW-0732">Signal</keyword>
<evidence type="ECO:0000256" key="4">
    <source>
        <dbReference type="ARBA" id="ARBA00022801"/>
    </source>
</evidence>
<evidence type="ECO:0000256" key="8">
    <source>
        <dbReference type="ARBA" id="ARBA00023326"/>
    </source>
</evidence>
<evidence type="ECO:0000256" key="9">
    <source>
        <dbReference type="SAM" id="SignalP"/>
    </source>
</evidence>
<keyword evidence="6" id="KW-0119">Carbohydrate metabolism</keyword>
<feature type="chain" id="PRO_5019825610" description="cellulase" evidence="9">
    <location>
        <begin position="21"/>
        <end position="493"/>
    </location>
</feature>
<dbReference type="Pfam" id="PF00759">
    <property type="entry name" value="Glyco_hydro_9"/>
    <property type="match status" value="1"/>
</dbReference>
<accession>A0A455XAN9</accession>
<keyword evidence="5" id="KW-0136">Cellulose degradation</keyword>
<name>A0A455XAN9_9BIVA</name>
<feature type="signal peptide" evidence="9">
    <location>
        <begin position="1"/>
        <end position="20"/>
    </location>
</feature>
<dbReference type="EMBL" id="LC322305">
    <property type="protein sequence ID" value="BBJ26606.1"/>
    <property type="molecule type" value="mRNA"/>
</dbReference>
<dbReference type="InterPro" id="IPR012341">
    <property type="entry name" value="6hp_glycosidase-like_sf"/>
</dbReference>
<evidence type="ECO:0000256" key="2">
    <source>
        <dbReference type="ARBA" id="ARBA00007072"/>
    </source>
</evidence>
<dbReference type="EC" id="3.2.1.4" evidence="3"/>
<evidence type="ECO:0000256" key="5">
    <source>
        <dbReference type="ARBA" id="ARBA00023001"/>
    </source>
</evidence>
<evidence type="ECO:0000256" key="1">
    <source>
        <dbReference type="ARBA" id="ARBA00000966"/>
    </source>
</evidence>
<sequence length="493" mass="54258">MTSLVPFVVMVTLLVASATAATTASTPDVGPITPAPATYNTSNMRFDYGEALGLSILFYDAQRVGHLPADNPIAWRGDSFLYEVDAEGNDLTGGWFDAGDHVKFNFPQAYTVWDLNWGFLEFREAYEVTGQTNMMCDMIKWPLEYFLKCWQPATNTLYTQVGDADFDHTFWGSPEILTMMRPAWQVNTTCPGSEVAGDFASAFASAYLVFSEICGDDDFAAEMKSAAESVYAFATDYQGSYSAGCYDDSSDYYGSRDYMDELSVAAAWMYKITGEDTYLADAETFYASVSVGSMGLDWSSKGAGASLLLYEATMSEDPYGADLRNFIEERMPGGRFPYSPCGFAYLDTWGSARHASNVAFLALLAAEQGVNVTEYQEWALSQINYLLGDNNYNMSYEVGFGAFSPTIYHHRASSCLEEYLEDCDIMYEGDNPHILFGGLVGGPDDMDHWANNRSDYVQNEVAIDYNAGFQGALAGLVFFAVDDALAEAPPAKC</sequence>
<evidence type="ECO:0000313" key="11">
    <source>
        <dbReference type="EMBL" id="BBJ26606.1"/>
    </source>
</evidence>
<proteinExistence type="evidence at transcript level"/>
<reference evidence="11" key="1">
    <citation type="submission" date="2017-09" db="EMBL/GenBank/DDBJ databases">
        <title>RNASeq of Xylophaga rikuzenica Taki &amp; Habe, 1945.</title>
        <authorList>
            <person name="Nishi S."/>
            <person name="Haga T."/>
            <person name="Takaki Y."/>
            <person name="Hatada Y."/>
        </authorList>
    </citation>
    <scope>NUCLEOTIDE SEQUENCE</scope>
    <source>
        <tissue evidence="11">Whole-body</tissue>
    </source>
</reference>
<dbReference type="InterPro" id="IPR008928">
    <property type="entry name" value="6-hairpin_glycosidase_sf"/>
</dbReference>
<evidence type="ECO:0000259" key="10">
    <source>
        <dbReference type="Pfam" id="PF00759"/>
    </source>
</evidence>
<dbReference type="PANTHER" id="PTHR22298">
    <property type="entry name" value="ENDO-1,4-BETA-GLUCANASE"/>
    <property type="match status" value="1"/>
</dbReference>
<comment type="catalytic activity">
    <reaction evidence="1">
        <text>Endohydrolysis of (1-&gt;4)-beta-D-glucosidic linkages in cellulose, lichenin and cereal beta-D-glucans.</text>
        <dbReference type="EC" id="3.2.1.4"/>
    </reaction>
</comment>
<dbReference type="SUPFAM" id="SSF48208">
    <property type="entry name" value="Six-hairpin glycosidases"/>
    <property type="match status" value="1"/>
</dbReference>
<dbReference type="GO" id="GO:0008810">
    <property type="term" value="F:cellulase activity"/>
    <property type="evidence" value="ECO:0007669"/>
    <property type="project" value="UniProtKB-EC"/>
</dbReference>